<dbReference type="Proteomes" id="UP001596512">
    <property type="component" value="Unassembled WGS sequence"/>
</dbReference>
<keyword evidence="1" id="KW-0812">Transmembrane</keyword>
<keyword evidence="3" id="KW-1185">Reference proteome</keyword>
<reference evidence="3" key="1">
    <citation type="journal article" date="2019" name="Int. J. Syst. Evol. Microbiol.">
        <title>The Global Catalogue of Microorganisms (GCM) 10K type strain sequencing project: providing services to taxonomists for standard genome sequencing and annotation.</title>
        <authorList>
            <consortium name="The Broad Institute Genomics Platform"/>
            <consortium name="The Broad Institute Genome Sequencing Center for Infectious Disease"/>
            <person name="Wu L."/>
            <person name="Ma J."/>
        </authorList>
    </citation>
    <scope>NUCLEOTIDE SEQUENCE [LARGE SCALE GENOMIC DNA]</scope>
    <source>
        <strain evidence="3">JCM 17695</strain>
    </source>
</reference>
<evidence type="ECO:0000256" key="1">
    <source>
        <dbReference type="SAM" id="Phobius"/>
    </source>
</evidence>
<keyword evidence="1" id="KW-0472">Membrane</keyword>
<sequence>MGGRRAVRGAALLGAWDGKRLAGRVPERVLRRVFAALLVAVAAGMGVDAVV</sequence>
<accession>A0ABW2TV41</accession>
<comment type="caution">
    <text evidence="2">The sequence shown here is derived from an EMBL/GenBank/DDBJ whole genome shotgun (WGS) entry which is preliminary data.</text>
</comment>
<gene>
    <name evidence="2" type="ORF">ACFQV2_28795</name>
</gene>
<organism evidence="2 3">
    <name type="scientific">Actinokineospora soli</name>
    <dbReference type="NCBI Taxonomy" id="1048753"/>
    <lineage>
        <taxon>Bacteria</taxon>
        <taxon>Bacillati</taxon>
        <taxon>Actinomycetota</taxon>
        <taxon>Actinomycetes</taxon>
        <taxon>Pseudonocardiales</taxon>
        <taxon>Pseudonocardiaceae</taxon>
        <taxon>Actinokineospora</taxon>
    </lineage>
</organism>
<dbReference type="EMBL" id="JBHTEY010000004">
    <property type="protein sequence ID" value="MFC7616855.1"/>
    <property type="molecule type" value="Genomic_DNA"/>
</dbReference>
<proteinExistence type="predicted"/>
<protein>
    <recommendedName>
        <fullName evidence="4">Sulfite exporter TauE/SafE</fullName>
    </recommendedName>
</protein>
<evidence type="ECO:0000313" key="3">
    <source>
        <dbReference type="Proteomes" id="UP001596512"/>
    </source>
</evidence>
<keyword evidence="1" id="KW-1133">Transmembrane helix</keyword>
<feature type="transmembrane region" description="Helical" evidence="1">
    <location>
        <begin position="29"/>
        <end position="47"/>
    </location>
</feature>
<name>A0ABW2TV41_9PSEU</name>
<evidence type="ECO:0000313" key="2">
    <source>
        <dbReference type="EMBL" id="MFC7616855.1"/>
    </source>
</evidence>
<evidence type="ECO:0008006" key="4">
    <source>
        <dbReference type="Google" id="ProtNLM"/>
    </source>
</evidence>